<dbReference type="Pfam" id="PF01177">
    <property type="entry name" value="Asp_Glu_race"/>
    <property type="match status" value="1"/>
</dbReference>
<dbReference type="GO" id="GO:0008360">
    <property type="term" value="P:regulation of cell shape"/>
    <property type="evidence" value="ECO:0007669"/>
    <property type="project" value="UniProtKB-KW"/>
</dbReference>
<comment type="caution">
    <text evidence="8">The sequence shown here is derived from an EMBL/GenBank/DDBJ whole genome shotgun (WGS) entry which is preliminary data.</text>
</comment>
<comment type="similarity">
    <text evidence="7">Belongs to the aspartate/glutamate racemases family.</text>
</comment>
<feature type="active site" description="Proton donor/acceptor" evidence="7">
    <location>
        <position position="186"/>
    </location>
</feature>
<proteinExistence type="inferred from homology"/>
<keyword evidence="5 7" id="KW-0413">Isomerase</keyword>
<comment type="catalytic activity">
    <reaction evidence="1 7">
        <text>L-glutamate = D-glutamate</text>
        <dbReference type="Rhea" id="RHEA:12813"/>
        <dbReference type="ChEBI" id="CHEBI:29985"/>
        <dbReference type="ChEBI" id="CHEBI:29986"/>
        <dbReference type="EC" id="5.1.1.3"/>
    </reaction>
</comment>
<evidence type="ECO:0000313" key="8">
    <source>
        <dbReference type="EMBL" id="HJB39941.1"/>
    </source>
</evidence>
<feature type="active site" description="Proton donor/acceptor" evidence="7">
    <location>
        <position position="73"/>
    </location>
</feature>
<keyword evidence="4 7" id="KW-0573">Peptidoglycan synthesis</keyword>
<dbReference type="InterPro" id="IPR033134">
    <property type="entry name" value="Asp/Glu_racemase_AS_2"/>
</dbReference>
<dbReference type="InterPro" id="IPR015942">
    <property type="entry name" value="Asp/Glu/hydantoin_racemase"/>
</dbReference>
<feature type="binding site" evidence="7">
    <location>
        <begin position="10"/>
        <end position="11"/>
    </location>
    <ligand>
        <name>substrate</name>
    </ligand>
</feature>
<dbReference type="EC" id="5.1.1.3" evidence="2 7"/>
<dbReference type="FunFam" id="3.40.50.1860:FF:000001">
    <property type="entry name" value="Glutamate racemase"/>
    <property type="match status" value="1"/>
</dbReference>
<dbReference type="AlphaFoldDB" id="A0A9D2M210"/>
<dbReference type="GO" id="GO:0071555">
    <property type="term" value="P:cell wall organization"/>
    <property type="evidence" value="ECO:0007669"/>
    <property type="project" value="UniProtKB-KW"/>
</dbReference>
<dbReference type="PROSITE" id="PS00924">
    <property type="entry name" value="ASP_GLU_RACEMASE_2"/>
    <property type="match status" value="1"/>
</dbReference>
<dbReference type="HAMAP" id="MF_00258">
    <property type="entry name" value="Glu_racemase"/>
    <property type="match status" value="1"/>
</dbReference>
<feature type="binding site" evidence="7">
    <location>
        <begin position="187"/>
        <end position="188"/>
    </location>
    <ligand>
        <name>substrate</name>
    </ligand>
</feature>
<organism evidence="8 9">
    <name type="scientific">Candidatus Ruthenibacterium avium</name>
    <dbReference type="NCBI Taxonomy" id="2838751"/>
    <lineage>
        <taxon>Bacteria</taxon>
        <taxon>Bacillati</taxon>
        <taxon>Bacillota</taxon>
        <taxon>Clostridia</taxon>
        <taxon>Eubacteriales</taxon>
        <taxon>Oscillospiraceae</taxon>
        <taxon>Ruthenibacterium</taxon>
    </lineage>
</organism>
<accession>A0A9D2M210</accession>
<dbReference type="InterPro" id="IPR001920">
    <property type="entry name" value="Asp/Glu_race"/>
</dbReference>
<dbReference type="GO" id="GO:0008881">
    <property type="term" value="F:glutamate racemase activity"/>
    <property type="evidence" value="ECO:0007669"/>
    <property type="project" value="UniProtKB-UniRule"/>
</dbReference>
<dbReference type="PANTHER" id="PTHR21198:SF2">
    <property type="entry name" value="GLUTAMATE RACEMASE"/>
    <property type="match status" value="1"/>
</dbReference>
<keyword evidence="3 7" id="KW-0133">Cell shape</keyword>
<dbReference type="InterPro" id="IPR004391">
    <property type="entry name" value="Glu_race"/>
</dbReference>
<evidence type="ECO:0000256" key="3">
    <source>
        <dbReference type="ARBA" id="ARBA00022960"/>
    </source>
</evidence>
<dbReference type="EMBL" id="DWYA01000054">
    <property type="protein sequence ID" value="HJB39941.1"/>
    <property type="molecule type" value="Genomic_DNA"/>
</dbReference>
<evidence type="ECO:0000256" key="4">
    <source>
        <dbReference type="ARBA" id="ARBA00022984"/>
    </source>
</evidence>
<dbReference type="SUPFAM" id="SSF53681">
    <property type="entry name" value="Aspartate/glutamate racemase"/>
    <property type="match status" value="2"/>
</dbReference>
<gene>
    <name evidence="7 8" type="primary">murI</name>
    <name evidence="8" type="ORF">H9943_06035</name>
</gene>
<dbReference type="PANTHER" id="PTHR21198">
    <property type="entry name" value="GLUTAMATE RACEMASE"/>
    <property type="match status" value="1"/>
</dbReference>
<sequence>MRERPIGVFDSGLGGLTAVRELRRLLPHEDIVYFGDTGRVPYGTRGVDTIIRYAKQDIAFLLEQKVKFVMAACGTVSSTLPADFSGALPVGFTGVVQCTAQAAAAATKTGRIGIIGTPATIASRSYEAALHQLRSDVQITAQSCPLFVPLVENGYFNADNEVTRLVAQDYLKPLQSAGVDTLILGCTHYPLIAPILAKVMGPDVALVDSGRETALRTAALLREADLLRNNEHTGTAHYFVSDSTESFATLSGWFLGEYAGGEVTRISVDHYPADGGISQ</sequence>
<evidence type="ECO:0000256" key="2">
    <source>
        <dbReference type="ARBA" id="ARBA00013090"/>
    </source>
</evidence>
<dbReference type="Gene3D" id="3.40.50.1860">
    <property type="match status" value="2"/>
</dbReference>
<evidence type="ECO:0000256" key="5">
    <source>
        <dbReference type="ARBA" id="ARBA00023235"/>
    </source>
</evidence>
<keyword evidence="6 7" id="KW-0961">Cell wall biogenesis/degradation</keyword>
<dbReference type="Proteomes" id="UP000824209">
    <property type="component" value="Unassembled WGS sequence"/>
</dbReference>
<reference evidence="8" key="1">
    <citation type="journal article" date="2021" name="PeerJ">
        <title>Extensive microbial diversity within the chicken gut microbiome revealed by metagenomics and culture.</title>
        <authorList>
            <person name="Gilroy R."/>
            <person name="Ravi A."/>
            <person name="Getino M."/>
            <person name="Pursley I."/>
            <person name="Horton D.L."/>
            <person name="Alikhan N.F."/>
            <person name="Baker D."/>
            <person name="Gharbi K."/>
            <person name="Hall N."/>
            <person name="Watson M."/>
            <person name="Adriaenssens E.M."/>
            <person name="Foster-Nyarko E."/>
            <person name="Jarju S."/>
            <person name="Secka A."/>
            <person name="Antonio M."/>
            <person name="Oren A."/>
            <person name="Chaudhuri R.R."/>
            <person name="La Ragione R."/>
            <person name="Hildebrand F."/>
            <person name="Pallen M.J."/>
        </authorList>
    </citation>
    <scope>NUCLEOTIDE SEQUENCE</scope>
    <source>
        <strain evidence="8">ChiBcec8-14828</strain>
    </source>
</reference>
<evidence type="ECO:0000256" key="1">
    <source>
        <dbReference type="ARBA" id="ARBA00001602"/>
    </source>
</evidence>
<evidence type="ECO:0000256" key="7">
    <source>
        <dbReference type="HAMAP-Rule" id="MF_00258"/>
    </source>
</evidence>
<feature type="binding site" evidence="7">
    <location>
        <begin position="42"/>
        <end position="43"/>
    </location>
    <ligand>
        <name>substrate</name>
    </ligand>
</feature>
<comment type="function">
    <text evidence="7">Provides the (R)-glutamate required for cell wall biosynthesis.</text>
</comment>
<name>A0A9D2M210_9FIRM</name>
<dbReference type="GO" id="GO:0009252">
    <property type="term" value="P:peptidoglycan biosynthetic process"/>
    <property type="evidence" value="ECO:0007669"/>
    <property type="project" value="UniProtKB-UniRule"/>
</dbReference>
<evidence type="ECO:0000313" key="9">
    <source>
        <dbReference type="Proteomes" id="UP000824209"/>
    </source>
</evidence>
<comment type="pathway">
    <text evidence="7">Cell wall biogenesis; peptidoglycan biosynthesis.</text>
</comment>
<comment type="caution">
    <text evidence="7">Lacks conserved residue(s) required for the propagation of feature annotation.</text>
</comment>
<evidence type="ECO:0000256" key="6">
    <source>
        <dbReference type="ARBA" id="ARBA00023316"/>
    </source>
</evidence>
<reference evidence="8" key="2">
    <citation type="submission" date="2021-04" db="EMBL/GenBank/DDBJ databases">
        <authorList>
            <person name="Gilroy R."/>
        </authorList>
    </citation>
    <scope>NUCLEOTIDE SEQUENCE</scope>
    <source>
        <strain evidence="8">ChiBcec8-14828</strain>
    </source>
</reference>
<dbReference type="NCBIfam" id="TIGR00067">
    <property type="entry name" value="glut_race"/>
    <property type="match status" value="1"/>
</dbReference>
<protein>
    <recommendedName>
        <fullName evidence="2 7">Glutamate racemase</fullName>
        <ecNumber evidence="2 7">5.1.1.3</ecNumber>
    </recommendedName>
</protein>